<evidence type="ECO:0000313" key="8">
    <source>
        <dbReference type="EMBL" id="RNB83297.1"/>
    </source>
</evidence>
<dbReference type="PANTHER" id="PTHR11662">
    <property type="entry name" value="SOLUTE CARRIER FAMILY 17"/>
    <property type="match status" value="1"/>
</dbReference>
<keyword evidence="9" id="KW-1185">Reference proteome</keyword>
<dbReference type="Pfam" id="PF07690">
    <property type="entry name" value="MFS_1"/>
    <property type="match status" value="1"/>
</dbReference>
<feature type="domain" description="Major facilitator superfamily (MFS) profile" evidence="7">
    <location>
        <begin position="1"/>
        <end position="390"/>
    </location>
</feature>
<feature type="transmembrane region" description="Helical" evidence="6">
    <location>
        <begin position="205"/>
        <end position="226"/>
    </location>
</feature>
<dbReference type="InterPro" id="IPR050382">
    <property type="entry name" value="MFS_Na/Anion_cotransporter"/>
</dbReference>
<evidence type="ECO:0000313" key="9">
    <source>
        <dbReference type="Proteomes" id="UP000269573"/>
    </source>
</evidence>
<dbReference type="AlphaFoldDB" id="A0A3M8D7C3"/>
<dbReference type="PROSITE" id="PS50850">
    <property type="entry name" value="MFS"/>
    <property type="match status" value="1"/>
</dbReference>
<dbReference type="EMBL" id="RHHU01000011">
    <property type="protein sequence ID" value="RNB83297.1"/>
    <property type="molecule type" value="Genomic_DNA"/>
</dbReference>
<feature type="transmembrane region" description="Helical" evidence="6">
    <location>
        <begin position="246"/>
        <end position="267"/>
    </location>
</feature>
<evidence type="ECO:0000256" key="6">
    <source>
        <dbReference type="SAM" id="Phobius"/>
    </source>
</evidence>
<evidence type="ECO:0000256" key="3">
    <source>
        <dbReference type="ARBA" id="ARBA00022692"/>
    </source>
</evidence>
<protein>
    <submittedName>
        <fullName evidence="8">MFS transporter</fullName>
    </submittedName>
</protein>
<feature type="transmembrane region" description="Helical" evidence="6">
    <location>
        <begin position="367"/>
        <end position="386"/>
    </location>
</feature>
<evidence type="ECO:0000256" key="1">
    <source>
        <dbReference type="ARBA" id="ARBA00004651"/>
    </source>
</evidence>
<feature type="transmembrane region" description="Helical" evidence="6">
    <location>
        <begin position="279"/>
        <end position="299"/>
    </location>
</feature>
<reference evidence="8 9" key="1">
    <citation type="submission" date="2018-10" db="EMBL/GenBank/DDBJ databases">
        <title>Phylogenomics of Brevibacillus.</title>
        <authorList>
            <person name="Dunlap C."/>
        </authorList>
    </citation>
    <scope>NUCLEOTIDE SEQUENCE [LARGE SCALE GENOMIC DNA]</scope>
    <source>
        <strain evidence="8 9">JCM 15774</strain>
    </source>
</reference>
<accession>A0A3M8D7C3</accession>
<feature type="transmembrane region" description="Helical" evidence="6">
    <location>
        <begin position="339"/>
        <end position="361"/>
    </location>
</feature>
<keyword evidence="4 6" id="KW-1133">Transmembrane helix</keyword>
<gene>
    <name evidence="8" type="ORF">EDM59_19095</name>
</gene>
<evidence type="ECO:0000256" key="2">
    <source>
        <dbReference type="ARBA" id="ARBA00022448"/>
    </source>
</evidence>
<feature type="transmembrane region" description="Helical" evidence="6">
    <location>
        <begin position="143"/>
        <end position="161"/>
    </location>
</feature>
<dbReference type="SUPFAM" id="SSF103473">
    <property type="entry name" value="MFS general substrate transporter"/>
    <property type="match status" value="1"/>
</dbReference>
<evidence type="ECO:0000256" key="5">
    <source>
        <dbReference type="ARBA" id="ARBA00023136"/>
    </source>
</evidence>
<comment type="caution">
    <text evidence="8">The sequence shown here is derived from an EMBL/GenBank/DDBJ whole genome shotgun (WGS) entry which is preliminary data.</text>
</comment>
<dbReference type="GO" id="GO:0005886">
    <property type="term" value="C:plasma membrane"/>
    <property type="evidence" value="ECO:0007669"/>
    <property type="project" value="UniProtKB-SubCell"/>
</dbReference>
<organism evidence="8 9">
    <name type="scientific">Brevibacillus nitrificans</name>
    <dbReference type="NCBI Taxonomy" id="651560"/>
    <lineage>
        <taxon>Bacteria</taxon>
        <taxon>Bacillati</taxon>
        <taxon>Bacillota</taxon>
        <taxon>Bacilli</taxon>
        <taxon>Bacillales</taxon>
        <taxon>Paenibacillaceae</taxon>
        <taxon>Brevibacillus</taxon>
    </lineage>
</organism>
<keyword evidence="3 6" id="KW-0812">Transmembrane</keyword>
<dbReference type="PANTHER" id="PTHR11662:SF399">
    <property type="entry name" value="FI19708P1-RELATED"/>
    <property type="match status" value="1"/>
</dbReference>
<evidence type="ECO:0000259" key="7">
    <source>
        <dbReference type="PROSITE" id="PS50850"/>
    </source>
</evidence>
<evidence type="ECO:0000256" key="4">
    <source>
        <dbReference type="ARBA" id="ARBA00022989"/>
    </source>
</evidence>
<dbReference type="InterPro" id="IPR036259">
    <property type="entry name" value="MFS_trans_sf"/>
</dbReference>
<proteinExistence type="predicted"/>
<dbReference type="InterPro" id="IPR011701">
    <property type="entry name" value="MFS"/>
</dbReference>
<dbReference type="Proteomes" id="UP000269573">
    <property type="component" value="Unassembled WGS sequence"/>
</dbReference>
<feature type="transmembrane region" description="Helical" evidence="6">
    <location>
        <begin position="54"/>
        <end position="85"/>
    </location>
</feature>
<comment type="subcellular location">
    <subcellularLocation>
        <location evidence="1">Cell membrane</location>
        <topology evidence="1">Multi-pass membrane protein</topology>
    </subcellularLocation>
</comment>
<dbReference type="GO" id="GO:0022857">
    <property type="term" value="F:transmembrane transporter activity"/>
    <property type="evidence" value="ECO:0007669"/>
    <property type="project" value="InterPro"/>
</dbReference>
<dbReference type="CDD" id="cd17319">
    <property type="entry name" value="MFS_ExuT_GudP_like"/>
    <property type="match status" value="1"/>
</dbReference>
<keyword evidence="5 6" id="KW-0472">Membrane</keyword>
<keyword evidence="2" id="KW-0813">Transport</keyword>
<sequence>MDRSNIAVVAEPMMKDLGMSKVQFGLLASLFSLGYAVSQIPGGILSERFGTRKIVTLALFFWSVFTMATAAVSSFFAMCIVRFLFGVGEGPLYPANAVFNTFWFQKHEKARAAGALLAGSYFGPVIAPAISVAIYQVLGWHGVFYVFGIIGIIIAGGWYLIGRDKPEQHPWVTEYERALIMGNRSVTDGEKKKAPWGRLLRNSQFWAVGLQYLAVAYMTSLFMTWLPTYLLEARHFSLQTMGFAASFPWLAICLVVLFGGGFSDALLRKGHSRMVARGIPAMAGLAIFIVTIYLASITTDPWLNVLWLSLALGSLGLPVVTSWAIAADKGGEFSGSVSGWMNTWGNVGAVFSPIICGWIAQNMGWDMALLSSIIPILIAIFLWFLIKPDDSLAEI</sequence>
<dbReference type="InterPro" id="IPR020846">
    <property type="entry name" value="MFS_dom"/>
</dbReference>
<dbReference type="Gene3D" id="1.20.1250.20">
    <property type="entry name" value="MFS general substrate transporter like domains"/>
    <property type="match status" value="2"/>
</dbReference>
<name>A0A3M8D7C3_9BACL</name>
<feature type="transmembrane region" description="Helical" evidence="6">
    <location>
        <begin position="115"/>
        <end position="137"/>
    </location>
</feature>
<feature type="transmembrane region" description="Helical" evidence="6">
    <location>
        <begin position="305"/>
        <end position="327"/>
    </location>
</feature>